<keyword evidence="9" id="KW-1185">Reference proteome</keyword>
<reference evidence="8 9" key="1">
    <citation type="submission" date="2014-07" db="EMBL/GenBank/DDBJ databases">
        <title>Epilithonimonas lactis LMG 22401 Genome.</title>
        <authorList>
            <person name="Pipes S.E."/>
            <person name="Stropko S.J."/>
        </authorList>
    </citation>
    <scope>NUCLEOTIDE SEQUENCE [LARGE SCALE GENOMIC DNA]</scope>
    <source>
        <strain evidence="8 9">LMG 24401</strain>
    </source>
</reference>
<feature type="transmembrane region" description="Helical" evidence="7">
    <location>
        <begin position="5"/>
        <end position="24"/>
    </location>
</feature>
<accession>A0A085BEY5</accession>
<dbReference type="RefSeq" id="WP_034976736.1">
    <property type="nucleotide sequence ID" value="NZ_FOFI01000001.1"/>
</dbReference>
<organism evidence="8 9">
    <name type="scientific">Epilithonimonas lactis</name>
    <dbReference type="NCBI Taxonomy" id="421072"/>
    <lineage>
        <taxon>Bacteria</taxon>
        <taxon>Pseudomonadati</taxon>
        <taxon>Bacteroidota</taxon>
        <taxon>Flavobacteriia</taxon>
        <taxon>Flavobacteriales</taxon>
        <taxon>Weeksellaceae</taxon>
        <taxon>Chryseobacterium group</taxon>
        <taxon>Epilithonimonas</taxon>
    </lineage>
</organism>
<dbReference type="HAMAP" id="MF_02065">
    <property type="entry name" value="MltG"/>
    <property type="match status" value="1"/>
</dbReference>
<evidence type="ECO:0000313" key="9">
    <source>
        <dbReference type="Proteomes" id="UP000028623"/>
    </source>
</evidence>
<evidence type="ECO:0000256" key="4">
    <source>
        <dbReference type="ARBA" id="ARBA00023136"/>
    </source>
</evidence>
<dbReference type="PANTHER" id="PTHR30518:SF2">
    <property type="entry name" value="ENDOLYTIC MUREIN TRANSGLYCOSYLASE"/>
    <property type="match status" value="1"/>
</dbReference>
<dbReference type="EC" id="4.2.2.29" evidence="7"/>
<evidence type="ECO:0000256" key="3">
    <source>
        <dbReference type="ARBA" id="ARBA00022989"/>
    </source>
</evidence>
<dbReference type="GO" id="GO:0009252">
    <property type="term" value="P:peptidoglycan biosynthetic process"/>
    <property type="evidence" value="ECO:0007669"/>
    <property type="project" value="UniProtKB-UniRule"/>
</dbReference>
<evidence type="ECO:0000256" key="1">
    <source>
        <dbReference type="ARBA" id="ARBA00022475"/>
    </source>
</evidence>
<sequence>MKKIILIISVVVIAILGFFGIRFYNKYVGNNVEKDGFVLIPHNAKSQQILDSISPYIKNKDHFTSIAEDKNLGANYKPGRYELKSGMNNREIVNMILAGNQTPNSFRIKDFDDVYQMIGRVTKKTELDSTKFADQMNEIAVSKGYKNAEDLKKYFFNNTYDFFWTVTPKEFFEKFDNEYKAFWTAERIAKEKQSGLTRDQIYALASIVYKESGGKPDEQKTIAGLYLNRYKKGMKLQSDPTVIYAVNKASNFTLQIKRVYYKHLKEPSLYNTYANKGIPPGPICIVDKNSLNAVLDAENNNYIFMCADPARFGYHKFTDNAAEHAINAKAYQDWLNKKDIK</sequence>
<dbReference type="AlphaFoldDB" id="A0A085BEY5"/>
<evidence type="ECO:0000256" key="2">
    <source>
        <dbReference type="ARBA" id="ARBA00022692"/>
    </source>
</evidence>
<dbReference type="GO" id="GO:0071555">
    <property type="term" value="P:cell wall organization"/>
    <property type="evidence" value="ECO:0007669"/>
    <property type="project" value="UniProtKB-KW"/>
</dbReference>
<keyword evidence="3 7" id="KW-1133">Transmembrane helix</keyword>
<dbReference type="GO" id="GO:0008932">
    <property type="term" value="F:lytic endotransglycosylase activity"/>
    <property type="evidence" value="ECO:0007669"/>
    <property type="project" value="UniProtKB-UniRule"/>
</dbReference>
<keyword evidence="1 7" id="KW-1003">Cell membrane</keyword>
<comment type="catalytic activity">
    <reaction evidence="7">
        <text>a peptidoglycan chain = a peptidoglycan chain with N-acetyl-1,6-anhydromuramyl-[peptide] at the reducing end + a peptidoglycan chain with N-acetylglucosamine at the non-reducing end.</text>
        <dbReference type="EC" id="4.2.2.29"/>
    </reaction>
</comment>
<dbReference type="Proteomes" id="UP000028623">
    <property type="component" value="Unassembled WGS sequence"/>
</dbReference>
<keyword evidence="5 7" id="KW-0456">Lyase</keyword>
<feature type="site" description="Important for catalytic activity" evidence="7">
    <location>
        <position position="211"/>
    </location>
</feature>
<evidence type="ECO:0000313" key="8">
    <source>
        <dbReference type="EMBL" id="KFC21030.1"/>
    </source>
</evidence>
<evidence type="ECO:0000256" key="6">
    <source>
        <dbReference type="ARBA" id="ARBA00023316"/>
    </source>
</evidence>
<keyword evidence="6 7" id="KW-0961">Cell wall biogenesis/degradation</keyword>
<comment type="similarity">
    <text evidence="7">Belongs to the transglycosylase MltG family.</text>
</comment>
<dbReference type="eggNOG" id="COG1559">
    <property type="taxonomic scope" value="Bacteria"/>
</dbReference>
<keyword evidence="4 7" id="KW-0472">Membrane</keyword>
<dbReference type="OrthoDB" id="9814591at2"/>
<comment type="caution">
    <text evidence="8">The sequence shown here is derived from an EMBL/GenBank/DDBJ whole genome shotgun (WGS) entry which is preliminary data.</text>
</comment>
<comment type="function">
    <text evidence="7">Functions as a peptidoglycan terminase that cleaves nascent peptidoglycan strands endolytically to terminate their elongation.</text>
</comment>
<dbReference type="STRING" id="421072.SAMN04488097_0378"/>
<dbReference type="EMBL" id="JPLY01000004">
    <property type="protein sequence ID" value="KFC21030.1"/>
    <property type="molecule type" value="Genomic_DNA"/>
</dbReference>
<keyword evidence="2 7" id="KW-0812">Transmembrane</keyword>
<proteinExistence type="inferred from homology"/>
<dbReference type="InterPro" id="IPR003770">
    <property type="entry name" value="MLTG-like"/>
</dbReference>
<name>A0A085BEY5_9FLAO</name>
<dbReference type="Pfam" id="PF02618">
    <property type="entry name" value="YceG"/>
    <property type="match status" value="1"/>
</dbReference>
<gene>
    <name evidence="7" type="primary">mltG</name>
    <name evidence="8" type="ORF">IO89_12445</name>
</gene>
<evidence type="ECO:0000256" key="5">
    <source>
        <dbReference type="ARBA" id="ARBA00023239"/>
    </source>
</evidence>
<dbReference type="GO" id="GO:0005886">
    <property type="term" value="C:plasma membrane"/>
    <property type="evidence" value="ECO:0007669"/>
    <property type="project" value="UniProtKB-SubCell"/>
</dbReference>
<protein>
    <recommendedName>
        <fullName evidence="7">Endolytic murein transglycosylase</fullName>
        <ecNumber evidence="7">4.2.2.29</ecNumber>
    </recommendedName>
    <alternativeName>
        <fullName evidence="7">Peptidoglycan lytic transglycosylase</fullName>
    </alternativeName>
    <alternativeName>
        <fullName evidence="7">Peptidoglycan polymerization terminase</fullName>
    </alternativeName>
</protein>
<dbReference type="NCBIfam" id="TIGR00247">
    <property type="entry name" value="endolytic transglycosylase MltG"/>
    <property type="match status" value="1"/>
</dbReference>
<dbReference type="Gene3D" id="3.30.1490.480">
    <property type="entry name" value="Endolytic murein transglycosylase"/>
    <property type="match status" value="1"/>
</dbReference>
<evidence type="ECO:0000256" key="7">
    <source>
        <dbReference type="HAMAP-Rule" id="MF_02065"/>
    </source>
</evidence>
<dbReference type="PANTHER" id="PTHR30518">
    <property type="entry name" value="ENDOLYTIC MUREIN TRANSGLYCOSYLASE"/>
    <property type="match status" value="1"/>
</dbReference>
<comment type="subcellular location">
    <subcellularLocation>
        <location evidence="7">Cell membrane</location>
        <topology evidence="7">Single-pass membrane protein</topology>
    </subcellularLocation>
</comment>